<dbReference type="EMBL" id="AP014564">
    <property type="protein sequence ID" value="BAV94331.1"/>
    <property type="molecule type" value="Genomic_DNA"/>
</dbReference>
<accession>A0A1J1E8T2</accession>
<name>A0A1J1E8T2_9FLAO</name>
<keyword evidence="2" id="KW-1185">Reference proteome</keyword>
<reference evidence="1 2" key="1">
    <citation type="submission" date="2014-03" db="EMBL/GenBank/DDBJ databases">
        <title>complete genome sequence of Flavobacteriaceae bacterium JBKA-6.</title>
        <authorList>
            <person name="Takano T."/>
            <person name="Nakamura Y."/>
            <person name="Takuma S."/>
            <person name="Yasuike M."/>
            <person name="Matsuyama T."/>
            <person name="Sakai T."/>
            <person name="Fujiwara A."/>
            <person name="Kimoto K."/>
            <person name="Fukuda Y."/>
            <person name="Kondo H."/>
            <person name="Hirono I."/>
            <person name="Nakayasu C."/>
        </authorList>
    </citation>
    <scope>NUCLEOTIDE SEQUENCE [LARGE SCALE GENOMIC DNA]</scope>
    <source>
        <strain evidence="1 2">JBKA-6</strain>
    </source>
</reference>
<proteinExistence type="predicted"/>
<evidence type="ECO:0000313" key="2">
    <source>
        <dbReference type="Proteomes" id="UP000243197"/>
    </source>
</evidence>
<dbReference type="Proteomes" id="UP000243197">
    <property type="component" value="Chromosome"/>
</dbReference>
<gene>
    <name evidence="1" type="ORF">JBKA6_0318</name>
</gene>
<sequence length="193" mass="22589">MSPIDFSREKSLRYEKVIDNLKMIRDSQEAFKEINGRYSSDFDELTSFVDTAQFVLIEKKDTSYMKYDKLYRMDKLVEEVIVDTIGYELVKDRLFEGTDIYKKMKYVPGTDELHVFEMEASKIRKNMITVPVFEVKVQKRLVLEGLDMNLIRSEEEAVDVKGKYLQVGSLQKATTAGNWPKTYESDFKNKKQG</sequence>
<protein>
    <submittedName>
        <fullName evidence="1">Uncharacterized protein</fullName>
    </submittedName>
</protein>
<dbReference type="AlphaFoldDB" id="A0A1J1E8T2"/>
<evidence type="ECO:0000313" key="1">
    <source>
        <dbReference type="EMBL" id="BAV94331.1"/>
    </source>
</evidence>
<dbReference type="KEGG" id="ise:JBKA6_0318"/>
<organism evidence="1 2">
    <name type="scientific">Ichthyobacterium seriolicida</name>
    <dbReference type="NCBI Taxonomy" id="242600"/>
    <lineage>
        <taxon>Bacteria</taxon>
        <taxon>Pseudomonadati</taxon>
        <taxon>Bacteroidota</taxon>
        <taxon>Flavobacteriia</taxon>
        <taxon>Flavobacteriales</taxon>
        <taxon>Ichthyobacteriaceae</taxon>
        <taxon>Ichthyobacterium</taxon>
    </lineage>
</organism>